<dbReference type="PROSITE" id="PS50878">
    <property type="entry name" value="RT_POL"/>
    <property type="match status" value="1"/>
</dbReference>
<reference evidence="12" key="1">
    <citation type="journal article" date="2021" name="PeerJ">
        <title>Extensive microbial diversity within the chicken gut microbiome revealed by metagenomics and culture.</title>
        <authorList>
            <person name="Gilroy R."/>
            <person name="Ravi A."/>
            <person name="Getino M."/>
            <person name="Pursley I."/>
            <person name="Horton D.L."/>
            <person name="Alikhan N.F."/>
            <person name="Baker D."/>
            <person name="Gharbi K."/>
            <person name="Hall N."/>
            <person name="Watson M."/>
            <person name="Adriaenssens E.M."/>
            <person name="Foster-Nyarko E."/>
            <person name="Jarju S."/>
            <person name="Secka A."/>
            <person name="Antonio M."/>
            <person name="Oren A."/>
            <person name="Chaudhuri R.R."/>
            <person name="La Ragione R."/>
            <person name="Hildebrand F."/>
            <person name="Pallen M.J."/>
        </authorList>
    </citation>
    <scope>NUCLEOTIDE SEQUENCE</scope>
    <source>
        <strain evidence="12">ChiHecec1B25-7008</strain>
    </source>
</reference>
<keyword evidence="2 12" id="KW-0808">Transferase</keyword>
<dbReference type="GO" id="GO:0003723">
    <property type="term" value="F:RNA binding"/>
    <property type="evidence" value="ECO:0007669"/>
    <property type="project" value="InterPro"/>
</dbReference>
<comment type="similarity">
    <text evidence="8">Belongs to the bacterial reverse transcriptase family.</text>
</comment>
<evidence type="ECO:0000256" key="2">
    <source>
        <dbReference type="ARBA" id="ARBA00022679"/>
    </source>
</evidence>
<dbReference type="EMBL" id="DWZE01000099">
    <property type="protein sequence ID" value="HJA84008.1"/>
    <property type="molecule type" value="Genomic_DNA"/>
</dbReference>
<dbReference type="InterPro" id="IPR000477">
    <property type="entry name" value="RT_dom"/>
</dbReference>
<evidence type="ECO:0000256" key="10">
    <source>
        <dbReference type="SAM" id="MobiDB-lite"/>
    </source>
</evidence>
<proteinExistence type="inferred from homology"/>
<keyword evidence="7" id="KW-0051">Antiviral defense</keyword>
<dbReference type="InterPro" id="IPR030931">
    <property type="entry name" value="Group_II_RT_mat"/>
</dbReference>
<dbReference type="SUPFAM" id="SSF56672">
    <property type="entry name" value="DNA/RNA polymerases"/>
    <property type="match status" value="1"/>
</dbReference>
<dbReference type="GO" id="GO:0051607">
    <property type="term" value="P:defense response to virus"/>
    <property type="evidence" value="ECO:0007669"/>
    <property type="project" value="UniProtKB-KW"/>
</dbReference>
<dbReference type="InterPro" id="IPR013597">
    <property type="entry name" value="Mat_intron_G2"/>
</dbReference>
<dbReference type="Pfam" id="PF08388">
    <property type="entry name" value="GIIM"/>
    <property type="match status" value="1"/>
</dbReference>
<organism evidence="12 13">
    <name type="scientific">Candidatus Bacteroides intestinavium</name>
    <dbReference type="NCBI Taxonomy" id="2838469"/>
    <lineage>
        <taxon>Bacteria</taxon>
        <taxon>Pseudomonadati</taxon>
        <taxon>Bacteroidota</taxon>
        <taxon>Bacteroidia</taxon>
        <taxon>Bacteroidales</taxon>
        <taxon>Bacteroidaceae</taxon>
        <taxon>Bacteroides</taxon>
    </lineage>
</organism>
<name>A0A9D2HTZ3_9BACE</name>
<keyword evidence="6 12" id="KW-0695">RNA-directed DNA polymerase</keyword>
<reference evidence="12" key="2">
    <citation type="submission" date="2021-04" db="EMBL/GenBank/DDBJ databases">
        <authorList>
            <person name="Gilroy R."/>
        </authorList>
    </citation>
    <scope>NUCLEOTIDE SEQUENCE</scope>
    <source>
        <strain evidence="12">ChiHecec1B25-7008</strain>
    </source>
</reference>
<dbReference type="InterPro" id="IPR043502">
    <property type="entry name" value="DNA/RNA_pol_sf"/>
</dbReference>
<dbReference type="NCBIfam" id="TIGR04416">
    <property type="entry name" value="group_II_RT_mat"/>
    <property type="match status" value="1"/>
</dbReference>
<evidence type="ECO:0000256" key="6">
    <source>
        <dbReference type="ARBA" id="ARBA00022918"/>
    </source>
</evidence>
<comment type="caution">
    <text evidence="12">The sequence shown here is derived from an EMBL/GenBank/DDBJ whole genome shotgun (WGS) entry which is preliminary data.</text>
</comment>
<evidence type="ECO:0000256" key="3">
    <source>
        <dbReference type="ARBA" id="ARBA00022695"/>
    </source>
</evidence>
<keyword evidence="5" id="KW-0460">Magnesium</keyword>
<evidence type="ECO:0000256" key="9">
    <source>
        <dbReference type="ARBA" id="ARBA00048173"/>
    </source>
</evidence>
<dbReference type="PANTHER" id="PTHR34047:SF8">
    <property type="entry name" value="PROTEIN YKFC"/>
    <property type="match status" value="1"/>
</dbReference>
<dbReference type="GO" id="GO:0003964">
    <property type="term" value="F:RNA-directed DNA polymerase activity"/>
    <property type="evidence" value="ECO:0007669"/>
    <property type="project" value="UniProtKB-KW"/>
</dbReference>
<dbReference type="PRINTS" id="PR00866">
    <property type="entry name" value="RNADNAPOLMS"/>
</dbReference>
<dbReference type="InterPro" id="IPR051083">
    <property type="entry name" value="GrpII_Intron_Splice-Mob/Def"/>
</dbReference>
<dbReference type="AlphaFoldDB" id="A0A9D2HTZ3"/>
<dbReference type="Proteomes" id="UP000823860">
    <property type="component" value="Unassembled WGS sequence"/>
</dbReference>
<keyword evidence="4" id="KW-0479">Metal-binding</keyword>
<evidence type="ECO:0000313" key="13">
    <source>
        <dbReference type="Proteomes" id="UP000823860"/>
    </source>
</evidence>
<evidence type="ECO:0000256" key="1">
    <source>
        <dbReference type="ARBA" id="ARBA00012493"/>
    </source>
</evidence>
<evidence type="ECO:0000259" key="11">
    <source>
        <dbReference type="PROSITE" id="PS50878"/>
    </source>
</evidence>
<gene>
    <name evidence="12" type="primary">ltrA</name>
    <name evidence="12" type="ORF">H9785_08580</name>
</gene>
<comment type="catalytic activity">
    <reaction evidence="9">
        <text>DNA(n) + a 2'-deoxyribonucleoside 5'-triphosphate = DNA(n+1) + diphosphate</text>
        <dbReference type="Rhea" id="RHEA:22508"/>
        <dbReference type="Rhea" id="RHEA-COMP:17339"/>
        <dbReference type="Rhea" id="RHEA-COMP:17340"/>
        <dbReference type="ChEBI" id="CHEBI:33019"/>
        <dbReference type="ChEBI" id="CHEBI:61560"/>
        <dbReference type="ChEBI" id="CHEBI:173112"/>
        <dbReference type="EC" id="2.7.7.49"/>
    </reaction>
</comment>
<evidence type="ECO:0000256" key="4">
    <source>
        <dbReference type="ARBA" id="ARBA00022723"/>
    </source>
</evidence>
<protein>
    <recommendedName>
        <fullName evidence="1">RNA-directed DNA polymerase</fullName>
        <ecNumber evidence="1">2.7.7.49</ecNumber>
    </recommendedName>
</protein>
<dbReference type="PANTHER" id="PTHR34047">
    <property type="entry name" value="NUCLEAR INTRON MATURASE 1, MITOCHONDRIAL-RELATED"/>
    <property type="match status" value="1"/>
</dbReference>
<evidence type="ECO:0000256" key="7">
    <source>
        <dbReference type="ARBA" id="ARBA00023118"/>
    </source>
</evidence>
<keyword evidence="3 12" id="KW-0548">Nucleotidyltransferase</keyword>
<dbReference type="Pfam" id="PF00078">
    <property type="entry name" value="RVT_1"/>
    <property type="match status" value="1"/>
</dbReference>
<evidence type="ECO:0000256" key="8">
    <source>
        <dbReference type="ARBA" id="ARBA00034120"/>
    </source>
</evidence>
<evidence type="ECO:0000256" key="5">
    <source>
        <dbReference type="ARBA" id="ARBA00022842"/>
    </source>
</evidence>
<dbReference type="CDD" id="cd01651">
    <property type="entry name" value="RT_G2_intron"/>
    <property type="match status" value="1"/>
</dbReference>
<evidence type="ECO:0000313" key="12">
    <source>
        <dbReference type="EMBL" id="HJA84008.1"/>
    </source>
</evidence>
<dbReference type="InterPro" id="IPR000123">
    <property type="entry name" value="Reverse_transcriptase_msDNA"/>
</dbReference>
<sequence>MEERKQKIPVSTGSRPQKDSPECESYEGVQTFMVITENNLKEVQFERGNLLEFILSPGNLNRAYMQVKRNHGSCGVDGLSTEQLGDYLKEHKDELMASLQSGRYRPNPVLRVEIPKDNGKKRPLGIPTVVDRVIQQAISQILSPIYERQFSDNSFGFRPHRSCHKALGRAQEYITQGYKYCVSLDLERFFDTVNHSMLIRILSRTIRDGRVLSLIHKYLTAGVMFKRSYEESAGGVPQGGPLSPLLANIMLNELDKELIRRGHKFVRYADDCLILCRSKRAAERVRNSISIFIESRLHLKVNRDKTEVSYAGKVKYLGYSFYMLKGKCRLRLHPQSVAKMKAKLKELTSRSNGWGYARVKERLNQFVSGWMNYFKLADMRNILQSTDEWLRRRIRSYVWKSWKKIGTKFKNLMKCGIDKWRAWQWANTRSGYWNVAGSPILCRAMNNERLKHQGYPCLVDLYVKLHQH</sequence>
<feature type="domain" description="Reverse transcriptase" evidence="11">
    <location>
        <begin position="95"/>
        <end position="321"/>
    </location>
</feature>
<feature type="region of interest" description="Disordered" evidence="10">
    <location>
        <begin position="1"/>
        <end position="23"/>
    </location>
</feature>
<dbReference type="GO" id="GO:0046872">
    <property type="term" value="F:metal ion binding"/>
    <property type="evidence" value="ECO:0007669"/>
    <property type="project" value="UniProtKB-KW"/>
</dbReference>
<dbReference type="EC" id="2.7.7.49" evidence="1"/>
<accession>A0A9D2HTZ3</accession>